<dbReference type="InterPro" id="IPR036388">
    <property type="entry name" value="WH-like_DNA-bd_sf"/>
</dbReference>
<proteinExistence type="predicted"/>
<keyword evidence="1" id="KW-0805">Transcription regulation</keyword>
<dbReference type="Proteomes" id="UP000262477">
    <property type="component" value="Unassembled WGS sequence"/>
</dbReference>
<dbReference type="Gene3D" id="1.10.10.10">
    <property type="entry name" value="Winged helix-like DNA-binding domain superfamily/Winged helix DNA-binding domain"/>
    <property type="match status" value="1"/>
</dbReference>
<dbReference type="InterPro" id="IPR011991">
    <property type="entry name" value="ArsR-like_HTH"/>
</dbReference>
<evidence type="ECO:0000256" key="2">
    <source>
        <dbReference type="ARBA" id="ARBA00023125"/>
    </source>
</evidence>
<comment type="caution">
    <text evidence="6">The sequence shown here is derived from an EMBL/GenBank/DDBJ whole genome shotgun (WGS) entry which is preliminary data.</text>
</comment>
<dbReference type="SUPFAM" id="SSF46785">
    <property type="entry name" value="Winged helix' DNA-binding domain"/>
    <property type="match status" value="1"/>
</dbReference>
<dbReference type="InterPro" id="IPR036390">
    <property type="entry name" value="WH_DNA-bd_sf"/>
</dbReference>
<feature type="region of interest" description="Disordered" evidence="4">
    <location>
        <begin position="245"/>
        <end position="267"/>
    </location>
</feature>
<dbReference type="PANTHER" id="PTHR33154">
    <property type="entry name" value="TRANSCRIPTIONAL REGULATOR, ARSR FAMILY"/>
    <property type="match status" value="1"/>
</dbReference>
<feature type="region of interest" description="Disordered" evidence="4">
    <location>
        <begin position="331"/>
        <end position="360"/>
    </location>
</feature>
<feature type="domain" description="HTH arsR-type" evidence="5">
    <location>
        <begin position="268"/>
        <end position="339"/>
    </location>
</feature>
<dbReference type="GO" id="GO:0003677">
    <property type="term" value="F:DNA binding"/>
    <property type="evidence" value="ECO:0007669"/>
    <property type="project" value="UniProtKB-KW"/>
</dbReference>
<keyword evidence="7" id="KW-1185">Reference proteome</keyword>
<dbReference type="EMBL" id="QUAC01000480">
    <property type="protein sequence ID" value="REK84613.1"/>
    <property type="molecule type" value="Genomic_DNA"/>
</dbReference>
<keyword evidence="2" id="KW-0238">DNA-binding</keyword>
<evidence type="ECO:0000313" key="6">
    <source>
        <dbReference type="EMBL" id="REK84613.1"/>
    </source>
</evidence>
<evidence type="ECO:0000256" key="4">
    <source>
        <dbReference type="SAM" id="MobiDB-lite"/>
    </source>
</evidence>
<dbReference type="CDD" id="cd00090">
    <property type="entry name" value="HTH_ARSR"/>
    <property type="match status" value="1"/>
</dbReference>
<keyword evidence="3" id="KW-0804">Transcription</keyword>
<reference evidence="6 7" key="1">
    <citation type="submission" date="2018-08" db="EMBL/GenBank/DDBJ databases">
        <title>Streptomyces NEAU-D10 sp. nov., a novel Actinomycete isolated from soil.</title>
        <authorList>
            <person name="Jin L."/>
        </authorList>
    </citation>
    <scope>NUCLEOTIDE SEQUENCE [LARGE SCALE GENOMIC DNA]</scope>
    <source>
        <strain evidence="6 7">NEAU-D10</strain>
    </source>
</reference>
<name>A0A371PR50_STRIH</name>
<dbReference type="Pfam" id="PF01022">
    <property type="entry name" value="HTH_5"/>
    <property type="match status" value="1"/>
</dbReference>
<gene>
    <name evidence="6" type="ORF">DY245_42280</name>
</gene>
<dbReference type="PANTHER" id="PTHR33154:SF38">
    <property type="entry name" value="HTH ARSR-TYPE DOMAIN-CONTAINING PROTEIN"/>
    <property type="match status" value="1"/>
</dbReference>
<evidence type="ECO:0000256" key="3">
    <source>
        <dbReference type="ARBA" id="ARBA00023163"/>
    </source>
</evidence>
<dbReference type="RefSeq" id="WP_244943609.1">
    <property type="nucleotide sequence ID" value="NZ_QUAC01000480.1"/>
</dbReference>
<dbReference type="AlphaFoldDB" id="A0A371PR50"/>
<organism evidence="6 7">
    <name type="scientific">Streptomyces inhibens</name>
    <dbReference type="NCBI Taxonomy" id="2293571"/>
    <lineage>
        <taxon>Bacteria</taxon>
        <taxon>Bacillati</taxon>
        <taxon>Actinomycetota</taxon>
        <taxon>Actinomycetes</taxon>
        <taxon>Kitasatosporales</taxon>
        <taxon>Streptomycetaceae</taxon>
        <taxon>Streptomyces</taxon>
    </lineage>
</organism>
<evidence type="ECO:0000259" key="5">
    <source>
        <dbReference type="SMART" id="SM00418"/>
    </source>
</evidence>
<dbReference type="InterPro" id="IPR051081">
    <property type="entry name" value="HTH_MetalResp_TranReg"/>
</dbReference>
<dbReference type="InterPro" id="IPR001845">
    <property type="entry name" value="HTH_ArsR_DNA-bd_dom"/>
</dbReference>
<accession>A0A371PR50</accession>
<sequence>MLQLRLSADSLAATCFAISPLMQVGAVIHPRYPAALHHEYFTGREVRETLQERRLHLLSALRREIRGYAPGFMAGQSDSPGSDLEDELHRVATTPTHLVARQMDRVLRMSSPRDNPTSSTEPTVRTFLEQGEREFAQKVACELEQFWNDCLAPVWSSIAARAEADIDDRAHTIARTGLSGALNSLHPTIAYRDNTLSFGGSERGADVSHVDCGGRLRLFPSPLAPGWLVGVDPWHERGSILIYPTRRPSKPGSRGGPGGTAGQPWGNVIGHSRLGLLTLLDSPRTTTELAEQHHMSPSTVSYHLTRLHQAGLVTRTRAGNRVYYQRTTKAERLLDPPSSPAGATARRQDRPGRPGQRPVT</sequence>
<evidence type="ECO:0000313" key="7">
    <source>
        <dbReference type="Proteomes" id="UP000262477"/>
    </source>
</evidence>
<evidence type="ECO:0000256" key="1">
    <source>
        <dbReference type="ARBA" id="ARBA00023015"/>
    </source>
</evidence>
<dbReference type="SMART" id="SM00418">
    <property type="entry name" value="HTH_ARSR"/>
    <property type="match status" value="1"/>
</dbReference>
<protein>
    <submittedName>
        <fullName evidence="6">Transcriptional regulator</fullName>
    </submittedName>
</protein>
<dbReference type="GO" id="GO:0003700">
    <property type="term" value="F:DNA-binding transcription factor activity"/>
    <property type="evidence" value="ECO:0007669"/>
    <property type="project" value="InterPro"/>
</dbReference>